<dbReference type="InterPro" id="IPR036008">
    <property type="entry name" value="Aconitase_4Fe-4S_dom"/>
</dbReference>
<evidence type="ECO:0000256" key="5">
    <source>
        <dbReference type="ARBA" id="ARBA00022723"/>
    </source>
</evidence>
<dbReference type="PROSITE" id="PS01244">
    <property type="entry name" value="ACONITASE_2"/>
    <property type="match status" value="1"/>
</dbReference>
<dbReference type="CDD" id="cd01586">
    <property type="entry name" value="AcnA_IRP"/>
    <property type="match status" value="1"/>
</dbReference>
<dbReference type="InterPro" id="IPR000573">
    <property type="entry name" value="AconitaseA/IPMdHydase_ssu_swvl"/>
</dbReference>
<dbReference type="InterPro" id="IPR015928">
    <property type="entry name" value="Aconitase/3IPM_dehydase_swvl"/>
</dbReference>
<keyword evidence="6 9" id="KW-0408">Iron</keyword>
<dbReference type="PROSITE" id="PS00450">
    <property type="entry name" value="ACONITASE_1"/>
    <property type="match status" value="1"/>
</dbReference>
<dbReference type="NCBIfam" id="NF006757">
    <property type="entry name" value="PRK09277.1"/>
    <property type="match status" value="1"/>
</dbReference>
<keyword evidence="9" id="KW-0004">4Fe-4S</keyword>
<keyword evidence="9 12" id="KW-0456">Lyase</keyword>
<evidence type="ECO:0000259" key="10">
    <source>
        <dbReference type="Pfam" id="PF00330"/>
    </source>
</evidence>
<comment type="function">
    <text evidence="9">Catalyzes the isomerization of citrate to isocitrate via cis-aconitate.</text>
</comment>
<dbReference type="SUPFAM" id="SSF52016">
    <property type="entry name" value="LeuD/IlvD-like"/>
    <property type="match status" value="1"/>
</dbReference>
<evidence type="ECO:0000256" key="8">
    <source>
        <dbReference type="ARBA" id="ARBA00023501"/>
    </source>
</evidence>
<evidence type="ECO:0000256" key="7">
    <source>
        <dbReference type="ARBA" id="ARBA00023014"/>
    </source>
</evidence>
<comment type="subunit">
    <text evidence="4">Monomer.</text>
</comment>
<dbReference type="RefSeq" id="WP_207976567.1">
    <property type="nucleotide sequence ID" value="NZ_JAGDEL010000004.1"/>
</dbReference>
<dbReference type="NCBIfam" id="NF009520">
    <property type="entry name" value="PRK12881.1"/>
    <property type="match status" value="1"/>
</dbReference>
<sequence>MNEVEMIHKSKKHMKISNKVYQYFALSSLEESGIGNLSKLPYSIKVLLEAALRNYDGVSVTLEHVKKLANWGSDHDPNQEVPFKPARILLHDTTGIPTLVDLAAMRESMKRIGGEVSDINPLIPVDLVVDHSLTVDHFGTPDAMKLNEKLNFERNLERFRFLRWAQKSFSNFNVIPPATGIMHQINMELLSSVAFLKEEDGNTIIYPDSLVGTDSHTTMVNGLGIVAWGVGGIEAEAAMLGQPVYFVTPEVVGFKFVGQLPEGTTATDLALTVTSLLRKKGVVGKFIEFFGPGIKGMSVADRATLANMAPEYGATMGLFPVDQETLDYLKVIGRSKDQILLIEHYYKTQGMFMTDESPEPIYSDIIELDLSLINPCLAGPKRPQDNVELTKMKEEYNKIIRSSISEGGFDLTEEDLSKTTIVNHQNGTKSTIKNGSVVLAAITSCTNTSNPNVLIAAGLVAKKAVERGLNKQSYVKTSLTPGSLVVTDYLKESGLLNYLEQLGFHIAGYGCATCIGNSGPLPQEVNDAIVDNDLVVAGVLSGNRNFEGRIHPQIKANYLASPPLVIAYAIAGTVDIDFHTEPIGFDSMNKPVYLRELWPSSQEIQMWLGNAISPELFKKRYQDVYNANKEWNSIQVSEGDLYDWDEESTYIQEPPFLKEMKEQPSDIVHIKGARTLAILGDSVTTDHLSPSGAIKSDSVSGLYLQQKGVEIKDFNSYPSRRGNHEVMVRGALANLRIRNQLVPGYEGGITKYFPTGEILSMYDASIKYREDHTSLFILAGKEYGTGSSRDWAAKGPYLLGVKAVLAESFERIHRSNLVGMGILPLQFLDGENVQSLGIAGDESFETIGLNNSIKPAQHIKIKAIRPDTSSFEFDVKLRLDNVVEIEYYRNGGIMQSVLRQMVNSKNDCK</sequence>
<dbReference type="InterPro" id="IPR001030">
    <property type="entry name" value="Acoase/IPM_deHydtase_lsu_aba"/>
</dbReference>
<keyword evidence="5" id="KW-0479">Metal-binding</keyword>
<keyword evidence="7 9" id="KW-0411">Iron-sulfur</keyword>
<evidence type="ECO:0000256" key="9">
    <source>
        <dbReference type="RuleBase" id="RU361275"/>
    </source>
</evidence>
<dbReference type="SUPFAM" id="SSF53732">
    <property type="entry name" value="Aconitase iron-sulfur domain"/>
    <property type="match status" value="1"/>
</dbReference>
<dbReference type="Gene3D" id="6.10.190.10">
    <property type="match status" value="1"/>
</dbReference>
<keyword evidence="13" id="KW-1185">Reference proteome</keyword>
<evidence type="ECO:0000256" key="1">
    <source>
        <dbReference type="ARBA" id="ARBA00001966"/>
    </source>
</evidence>
<accession>A0ABS3N013</accession>
<dbReference type="Pfam" id="PF00330">
    <property type="entry name" value="Aconitase"/>
    <property type="match status" value="1"/>
</dbReference>
<comment type="caution">
    <text evidence="12">The sequence shown here is derived from an EMBL/GenBank/DDBJ whole genome shotgun (WGS) entry which is preliminary data.</text>
</comment>
<name>A0ABS3N013_9BACI</name>
<dbReference type="InterPro" id="IPR006249">
    <property type="entry name" value="Aconitase/IRP2"/>
</dbReference>
<dbReference type="PRINTS" id="PR00415">
    <property type="entry name" value="ACONITASE"/>
</dbReference>
<reference evidence="12 13" key="1">
    <citation type="submission" date="2021-03" db="EMBL/GenBank/DDBJ databases">
        <title>Whole genome sequence of Metabacillus bambusae BG109.</title>
        <authorList>
            <person name="Jeong J.W."/>
        </authorList>
    </citation>
    <scope>NUCLEOTIDE SEQUENCE [LARGE SCALE GENOMIC DNA]</scope>
    <source>
        <strain evidence="12 13">BG109</strain>
    </source>
</reference>
<evidence type="ECO:0000313" key="12">
    <source>
        <dbReference type="EMBL" id="MBO1511505.1"/>
    </source>
</evidence>
<organism evidence="12 13">
    <name type="scientific">Metabacillus bambusae</name>
    <dbReference type="NCBI Taxonomy" id="2795218"/>
    <lineage>
        <taxon>Bacteria</taxon>
        <taxon>Bacillati</taxon>
        <taxon>Bacillota</taxon>
        <taxon>Bacilli</taxon>
        <taxon>Bacillales</taxon>
        <taxon>Bacillaceae</taxon>
        <taxon>Metabacillus</taxon>
    </lineage>
</organism>
<dbReference type="Gene3D" id="3.20.19.10">
    <property type="entry name" value="Aconitase, domain 4"/>
    <property type="match status" value="1"/>
</dbReference>
<evidence type="ECO:0000256" key="2">
    <source>
        <dbReference type="ARBA" id="ARBA00004717"/>
    </source>
</evidence>
<feature type="domain" description="Aconitase/3-isopropylmalate dehydratase large subunit alpha/beta/alpha" evidence="10">
    <location>
        <begin position="77"/>
        <end position="572"/>
    </location>
</feature>
<dbReference type="EMBL" id="JAGDEL010000004">
    <property type="protein sequence ID" value="MBO1511505.1"/>
    <property type="molecule type" value="Genomic_DNA"/>
</dbReference>
<evidence type="ECO:0000256" key="4">
    <source>
        <dbReference type="ARBA" id="ARBA00011245"/>
    </source>
</evidence>
<dbReference type="EC" id="4.2.1.3" evidence="9"/>
<comment type="pathway">
    <text evidence="2">Carbohydrate metabolism; tricarboxylic acid cycle; isocitrate from oxaloacetate: step 2/2.</text>
</comment>
<comment type="cofactor">
    <cofactor evidence="1">
        <name>[4Fe-4S] cluster</name>
        <dbReference type="ChEBI" id="CHEBI:49883"/>
    </cofactor>
</comment>
<dbReference type="PANTHER" id="PTHR11670">
    <property type="entry name" value="ACONITASE/IRON-RESPONSIVE ELEMENT FAMILY MEMBER"/>
    <property type="match status" value="1"/>
</dbReference>
<dbReference type="InterPro" id="IPR044137">
    <property type="entry name" value="AcnA_IRP_Swivel"/>
</dbReference>
<evidence type="ECO:0000313" key="13">
    <source>
        <dbReference type="Proteomes" id="UP000663981"/>
    </source>
</evidence>
<dbReference type="InterPro" id="IPR015931">
    <property type="entry name" value="Acnase/IPM_dHydase_lsu_aba_1/3"/>
</dbReference>
<feature type="domain" description="Aconitase A/isopropylmalate dehydratase small subunit swivel" evidence="11">
    <location>
        <begin position="702"/>
        <end position="828"/>
    </location>
</feature>
<dbReference type="NCBIfam" id="TIGR01341">
    <property type="entry name" value="aconitase_1"/>
    <property type="match status" value="1"/>
</dbReference>
<dbReference type="Proteomes" id="UP000663981">
    <property type="component" value="Unassembled WGS sequence"/>
</dbReference>
<comment type="catalytic activity">
    <reaction evidence="8 9">
        <text>citrate = D-threo-isocitrate</text>
        <dbReference type="Rhea" id="RHEA:10336"/>
        <dbReference type="ChEBI" id="CHEBI:15562"/>
        <dbReference type="ChEBI" id="CHEBI:16947"/>
        <dbReference type="EC" id="4.2.1.3"/>
    </reaction>
</comment>
<evidence type="ECO:0000256" key="6">
    <source>
        <dbReference type="ARBA" id="ARBA00023004"/>
    </source>
</evidence>
<gene>
    <name evidence="12" type="primary">acnA</name>
    <name evidence="12" type="ORF">I7822_07475</name>
</gene>
<dbReference type="InterPro" id="IPR018136">
    <property type="entry name" value="Aconitase_4Fe-4S_BS"/>
</dbReference>
<proteinExistence type="inferred from homology"/>
<evidence type="ECO:0000259" key="11">
    <source>
        <dbReference type="Pfam" id="PF00694"/>
    </source>
</evidence>
<dbReference type="Pfam" id="PF00694">
    <property type="entry name" value="Aconitase_C"/>
    <property type="match status" value="1"/>
</dbReference>
<dbReference type="CDD" id="cd01580">
    <property type="entry name" value="AcnA_IRP_Swivel"/>
    <property type="match status" value="1"/>
</dbReference>
<comment type="similarity">
    <text evidence="3 9">Belongs to the aconitase/IPM isomerase family.</text>
</comment>
<protein>
    <recommendedName>
        <fullName evidence="9">Aconitate hydratase</fullName>
        <shortName evidence="9">Aconitase</shortName>
        <ecNumber evidence="9">4.2.1.3</ecNumber>
    </recommendedName>
</protein>
<dbReference type="Gene3D" id="3.30.499.10">
    <property type="entry name" value="Aconitase, domain 3"/>
    <property type="match status" value="2"/>
</dbReference>
<dbReference type="GO" id="GO:0003994">
    <property type="term" value="F:aconitate hydratase activity"/>
    <property type="evidence" value="ECO:0007669"/>
    <property type="project" value="UniProtKB-EC"/>
</dbReference>
<evidence type="ECO:0000256" key="3">
    <source>
        <dbReference type="ARBA" id="ARBA00007185"/>
    </source>
</evidence>